<proteinExistence type="predicted"/>
<organism evidence="1 2">
    <name type="scientific">Trichinella pseudospiralis</name>
    <name type="common">Parasitic roundworm</name>
    <dbReference type="NCBI Taxonomy" id="6337"/>
    <lineage>
        <taxon>Eukaryota</taxon>
        <taxon>Metazoa</taxon>
        <taxon>Ecdysozoa</taxon>
        <taxon>Nematoda</taxon>
        <taxon>Enoplea</taxon>
        <taxon>Dorylaimia</taxon>
        <taxon>Trichinellida</taxon>
        <taxon>Trichinellidae</taxon>
        <taxon>Trichinella</taxon>
    </lineage>
</organism>
<dbReference type="Proteomes" id="UP000054995">
    <property type="component" value="Unassembled WGS sequence"/>
</dbReference>
<comment type="caution">
    <text evidence="1">The sequence shown here is derived from an EMBL/GenBank/DDBJ whole genome shotgun (WGS) entry which is preliminary data.</text>
</comment>
<dbReference type="EMBL" id="JYDT01000253">
    <property type="protein sequence ID" value="KRY81185.1"/>
    <property type="molecule type" value="Genomic_DNA"/>
</dbReference>
<evidence type="ECO:0000313" key="2">
    <source>
        <dbReference type="Proteomes" id="UP000054995"/>
    </source>
</evidence>
<accession>A0A0V1F5T8</accession>
<reference evidence="1 2" key="1">
    <citation type="submission" date="2015-01" db="EMBL/GenBank/DDBJ databases">
        <title>Evolution of Trichinella species and genotypes.</title>
        <authorList>
            <person name="Korhonen P.K."/>
            <person name="Edoardo P."/>
            <person name="Giuseppe L.R."/>
            <person name="Gasser R.B."/>
        </authorList>
    </citation>
    <scope>NUCLEOTIDE SEQUENCE [LARGE SCALE GENOMIC DNA]</scope>
    <source>
        <strain evidence="1">ISS470</strain>
    </source>
</reference>
<name>A0A0V1F5T8_TRIPS</name>
<sequence length="140" mass="15954">MFCNLDVSAYYGWIEREYFCNGNYLNNLLVKPSDRAKMAADAKLLLRDFDGTFIDYPEILLAAANSGEIKQDEQAVEISAKNNANNVVETETELTVTRSGQCSERYLEMGTLLNIGMNFENAFHPVKFMKNVKPQHQLKF</sequence>
<dbReference type="OrthoDB" id="409763at2759"/>
<keyword evidence="2" id="KW-1185">Reference proteome</keyword>
<protein>
    <submittedName>
        <fullName evidence="1">Uncharacterized protein</fullName>
    </submittedName>
</protein>
<evidence type="ECO:0000313" key="1">
    <source>
        <dbReference type="EMBL" id="KRY81185.1"/>
    </source>
</evidence>
<gene>
    <name evidence="1" type="ORF">T4D_2816</name>
</gene>
<dbReference type="AlphaFoldDB" id="A0A0V1F5T8"/>